<gene>
    <name evidence="1" type="ORF">MVEN_00974000</name>
</gene>
<evidence type="ECO:0000313" key="2">
    <source>
        <dbReference type="Proteomes" id="UP000620124"/>
    </source>
</evidence>
<reference evidence="1" key="1">
    <citation type="submission" date="2020-05" db="EMBL/GenBank/DDBJ databases">
        <title>Mycena genomes resolve the evolution of fungal bioluminescence.</title>
        <authorList>
            <person name="Tsai I.J."/>
        </authorList>
    </citation>
    <scope>NUCLEOTIDE SEQUENCE</scope>
    <source>
        <strain evidence="1">CCC161011</strain>
    </source>
</reference>
<name>A0A8H7D1X2_9AGAR</name>
<proteinExistence type="predicted"/>
<dbReference type="OrthoDB" id="2635672at2759"/>
<sequence length="347" mass="38358">MDTPESETIGILRLPNEILIQILQFHPADSGIFALSTSCRRLHYLALPVYLAAHGIPDTSALASQDLVLLPNQLDTVLVALQTALFIPSLKLKHISCAFALDSASIQYSFIPIRTRRDLFFRHLRRLAGFLSKLEQVDEVTLDFRDVGFALFSQGLGALDTWDSIISALLDASLETGCKTFTVEGGMFLVHSSQFQRNSSSFRTAVVIKRRSSLMSDLGRRIASAFVRRPDTIQRGIGSGDSESQPQPGGLRTFNIHSNVLLLRPCYSWTMATLRASPNLVSLSIVCADIPRRNGDDILANIHAPGLKYFVMDLDCQVSEAALDQFRARHRHIGPSSFGVQVSFGKR</sequence>
<dbReference type="EMBL" id="JACAZI010000007">
    <property type="protein sequence ID" value="KAF7356412.1"/>
    <property type="molecule type" value="Genomic_DNA"/>
</dbReference>
<evidence type="ECO:0008006" key="3">
    <source>
        <dbReference type="Google" id="ProtNLM"/>
    </source>
</evidence>
<accession>A0A8H7D1X2</accession>
<dbReference type="CDD" id="cd09917">
    <property type="entry name" value="F-box_SF"/>
    <property type="match status" value="1"/>
</dbReference>
<comment type="caution">
    <text evidence="1">The sequence shown here is derived from an EMBL/GenBank/DDBJ whole genome shotgun (WGS) entry which is preliminary data.</text>
</comment>
<protein>
    <recommendedName>
        <fullName evidence="3">F-box domain-containing protein</fullName>
    </recommendedName>
</protein>
<dbReference type="Proteomes" id="UP000620124">
    <property type="component" value="Unassembled WGS sequence"/>
</dbReference>
<keyword evidence="2" id="KW-1185">Reference proteome</keyword>
<evidence type="ECO:0000313" key="1">
    <source>
        <dbReference type="EMBL" id="KAF7356412.1"/>
    </source>
</evidence>
<dbReference type="AlphaFoldDB" id="A0A8H7D1X2"/>
<organism evidence="1 2">
    <name type="scientific">Mycena venus</name>
    <dbReference type="NCBI Taxonomy" id="2733690"/>
    <lineage>
        <taxon>Eukaryota</taxon>
        <taxon>Fungi</taxon>
        <taxon>Dikarya</taxon>
        <taxon>Basidiomycota</taxon>
        <taxon>Agaricomycotina</taxon>
        <taxon>Agaricomycetes</taxon>
        <taxon>Agaricomycetidae</taxon>
        <taxon>Agaricales</taxon>
        <taxon>Marasmiineae</taxon>
        <taxon>Mycenaceae</taxon>
        <taxon>Mycena</taxon>
    </lineage>
</organism>